<evidence type="ECO:0000313" key="2">
    <source>
        <dbReference type="EMBL" id="MDR6270703.1"/>
    </source>
</evidence>
<evidence type="ECO:0000313" key="3">
    <source>
        <dbReference type="Proteomes" id="UP001185069"/>
    </source>
</evidence>
<name>A0ABU1JEC2_9MICC</name>
<feature type="binding site" evidence="1">
    <location>
        <position position="41"/>
    </location>
    <ligand>
        <name>Mg(2+)</name>
        <dbReference type="ChEBI" id="CHEBI:18420"/>
    </ligand>
</feature>
<keyword evidence="1" id="KW-0479">Metal-binding</keyword>
<organism evidence="2 3">
    <name type="scientific">Arthrobacter russicus</name>
    <dbReference type="NCBI Taxonomy" id="172040"/>
    <lineage>
        <taxon>Bacteria</taxon>
        <taxon>Bacillati</taxon>
        <taxon>Actinomycetota</taxon>
        <taxon>Actinomycetes</taxon>
        <taxon>Micrococcales</taxon>
        <taxon>Micrococcaceae</taxon>
        <taxon>Arthrobacter</taxon>
    </lineage>
</organism>
<keyword evidence="1" id="KW-0436">Ligase</keyword>
<dbReference type="EMBL" id="JAVDQF010000001">
    <property type="protein sequence ID" value="MDR6270703.1"/>
    <property type="molecule type" value="Genomic_DNA"/>
</dbReference>
<keyword evidence="1" id="KW-0963">Cytoplasm</keyword>
<feature type="binding site" evidence="1">
    <location>
        <position position="74"/>
    </location>
    <ligand>
        <name>ATP</name>
        <dbReference type="ChEBI" id="CHEBI:30616"/>
    </ligand>
</feature>
<dbReference type="Gene3D" id="3.40.50.300">
    <property type="entry name" value="P-loop containing nucleotide triphosphate hydrolases"/>
    <property type="match status" value="1"/>
</dbReference>
<gene>
    <name evidence="1" type="primary">bioD</name>
    <name evidence="2" type="ORF">JOE69_002941</name>
</gene>
<feature type="binding site" evidence="1">
    <location>
        <begin position="196"/>
        <end position="197"/>
    </location>
    <ligand>
        <name>ATP</name>
        <dbReference type="ChEBI" id="CHEBI:30616"/>
    </ligand>
</feature>
<dbReference type="InterPro" id="IPR004472">
    <property type="entry name" value="DTB_synth_BioD"/>
</dbReference>
<keyword evidence="1" id="KW-0547">Nucleotide-binding</keyword>
<dbReference type="SUPFAM" id="SSF52540">
    <property type="entry name" value="P-loop containing nucleoside triphosphate hydrolases"/>
    <property type="match status" value="1"/>
</dbReference>
<reference evidence="2 3" key="1">
    <citation type="submission" date="2023-07" db="EMBL/GenBank/DDBJ databases">
        <title>Sequencing the genomes of 1000 actinobacteria strains.</title>
        <authorList>
            <person name="Klenk H.-P."/>
        </authorList>
    </citation>
    <scope>NUCLEOTIDE SEQUENCE [LARGE SCALE GENOMIC DNA]</scope>
    <source>
        <strain evidence="2 3">DSM 14555</strain>
    </source>
</reference>
<feature type="binding site" evidence="1">
    <location>
        <begin position="133"/>
        <end position="136"/>
    </location>
    <ligand>
        <name>ATP</name>
        <dbReference type="ChEBI" id="CHEBI:30616"/>
    </ligand>
</feature>
<dbReference type="PANTHER" id="PTHR43210">
    <property type="entry name" value="DETHIOBIOTIN SYNTHETASE"/>
    <property type="match status" value="1"/>
</dbReference>
<feature type="binding site" evidence="1">
    <location>
        <position position="65"/>
    </location>
    <ligand>
        <name>substrate</name>
    </ligand>
</feature>
<comment type="function">
    <text evidence="1">Catalyzes a mechanistically unusual reaction, the ATP-dependent insertion of CO2 between the N7 and N8 nitrogen atoms of 7,8-diaminopelargonic acid (DAPA, also called 7,8-diammoniononanoate) to form a ureido ring.</text>
</comment>
<dbReference type="NCBIfam" id="TIGR00347">
    <property type="entry name" value="bioD"/>
    <property type="match status" value="1"/>
</dbReference>
<comment type="caution">
    <text evidence="1">Lacks conserved residue(s) required for the propagation of feature annotation.</text>
</comment>
<accession>A0ABU1JEC2</accession>
<dbReference type="CDD" id="cd03109">
    <property type="entry name" value="DTBS"/>
    <property type="match status" value="1"/>
</dbReference>
<protein>
    <recommendedName>
        <fullName evidence="1">ATP-dependent dethiobiotin synthetase BioD</fullName>
        <ecNumber evidence="1">6.3.3.3</ecNumber>
    </recommendedName>
    <alternativeName>
        <fullName evidence="1">DTB synthetase</fullName>
        <shortName evidence="1">DTBS</shortName>
    </alternativeName>
    <alternativeName>
        <fullName evidence="1">Dethiobiotin synthase</fullName>
    </alternativeName>
</protein>
<feature type="binding site" evidence="1">
    <location>
        <position position="74"/>
    </location>
    <ligand>
        <name>Mg(2+)</name>
        <dbReference type="ChEBI" id="CHEBI:18420"/>
    </ligand>
</feature>
<keyword evidence="1" id="KW-0093">Biotin biosynthesis</keyword>
<feature type="binding site" evidence="1">
    <location>
        <begin position="37"/>
        <end position="42"/>
    </location>
    <ligand>
        <name>ATP</name>
        <dbReference type="ChEBI" id="CHEBI:30616"/>
    </ligand>
</feature>
<proteinExistence type="inferred from homology"/>
<feature type="active site" evidence="1">
    <location>
        <position position="61"/>
    </location>
</feature>
<comment type="similarity">
    <text evidence="1">Belongs to the dethiobiotin synthetase family.</text>
</comment>
<comment type="subcellular location">
    <subcellularLocation>
        <location evidence="1">Cytoplasm</location>
    </subcellularLocation>
</comment>
<dbReference type="Proteomes" id="UP001185069">
    <property type="component" value="Unassembled WGS sequence"/>
</dbReference>
<comment type="cofactor">
    <cofactor evidence="1">
        <name>Mg(2+)</name>
        <dbReference type="ChEBI" id="CHEBI:18420"/>
    </cofactor>
</comment>
<comment type="pathway">
    <text evidence="1">Cofactor biosynthesis; biotin biosynthesis; biotin from 7,8-diaminononanoate: step 1/2.</text>
</comment>
<dbReference type="RefSeq" id="WP_309799938.1">
    <property type="nucleotide sequence ID" value="NZ_BAAAHY010000004.1"/>
</dbReference>
<dbReference type="HAMAP" id="MF_00336">
    <property type="entry name" value="BioD"/>
    <property type="match status" value="1"/>
</dbReference>
<comment type="subunit">
    <text evidence="1">Homodimer.</text>
</comment>
<dbReference type="Pfam" id="PF13500">
    <property type="entry name" value="AAA_26"/>
    <property type="match status" value="1"/>
</dbReference>
<comment type="caution">
    <text evidence="2">The sequence shown here is derived from an EMBL/GenBank/DDBJ whole genome shotgun (WGS) entry which is preliminary data.</text>
</comment>
<keyword evidence="3" id="KW-1185">Reference proteome</keyword>
<feature type="binding site" evidence="1">
    <location>
        <position position="133"/>
    </location>
    <ligand>
        <name>Mg(2+)</name>
        <dbReference type="ChEBI" id="CHEBI:18420"/>
    </ligand>
</feature>
<keyword evidence="1" id="KW-0460">Magnesium</keyword>
<evidence type="ECO:0000256" key="1">
    <source>
        <dbReference type="HAMAP-Rule" id="MF_00336"/>
    </source>
</evidence>
<dbReference type="EC" id="6.3.3.3" evidence="1"/>
<dbReference type="PANTHER" id="PTHR43210:SF5">
    <property type="entry name" value="DETHIOBIOTIN SYNTHETASE"/>
    <property type="match status" value="1"/>
</dbReference>
<sequence>MAVESGLSEPSDVPLLSGLPEPADLPGVLLITGTDTEVGKTISTAALAAVLSGVGRVAVYKPVQTGVSGSEPGDAAEVARLSGIRDAVEGIRFRDPMAPVAAAEREQRKLPGIAEHAQRIEALGSRFDWVLVEGSGGVLVHLDDAGGTLADLPAVLAADCGAVVVSRAGLGTLNHTALTVAALAGRGVARVGLVVGSLPGLPGLVESSNLRTLAAGREPLLAAIPAGAGGLDPAEFRNSAGSWFAGQLNSRL</sequence>
<comment type="catalytic activity">
    <reaction evidence="1">
        <text>(7R,8S)-7,8-diammoniononanoate + CO2 + ATP = (4R,5S)-dethiobiotin + ADP + phosphate + 3 H(+)</text>
        <dbReference type="Rhea" id="RHEA:15805"/>
        <dbReference type="ChEBI" id="CHEBI:15378"/>
        <dbReference type="ChEBI" id="CHEBI:16526"/>
        <dbReference type="ChEBI" id="CHEBI:30616"/>
        <dbReference type="ChEBI" id="CHEBI:43474"/>
        <dbReference type="ChEBI" id="CHEBI:149469"/>
        <dbReference type="ChEBI" id="CHEBI:149473"/>
        <dbReference type="ChEBI" id="CHEBI:456216"/>
        <dbReference type="EC" id="6.3.3.3"/>
    </reaction>
</comment>
<keyword evidence="1" id="KW-0067">ATP-binding</keyword>
<dbReference type="InterPro" id="IPR027417">
    <property type="entry name" value="P-loop_NTPase"/>
</dbReference>